<dbReference type="Proteomes" id="UP000189433">
    <property type="component" value="Unassembled WGS sequence"/>
</dbReference>
<sequence>MGDYPFSLTGRCYSLQIGVLNKAEQLLFLIYGYYPTQSLEHNRYILLAIRDFVRKENPASLKYIWGVDINSRG</sequence>
<dbReference type="AlphaFoldDB" id="A0A1V3IM31"/>
<reference evidence="1 2" key="1">
    <citation type="submission" date="2016-10" db="EMBL/GenBank/DDBJ databases">
        <title>Rodentibacter gen. nov. and new species.</title>
        <authorList>
            <person name="Christensen H."/>
        </authorList>
    </citation>
    <scope>NUCLEOTIDE SEQUENCE [LARGE SCALE GENOMIC DNA]</scope>
    <source>
        <strain evidence="1 2">CCUG17206</strain>
    </source>
</reference>
<comment type="caution">
    <text evidence="1">The sequence shown here is derived from an EMBL/GenBank/DDBJ whole genome shotgun (WGS) entry which is preliminary data.</text>
</comment>
<dbReference type="RefSeq" id="WP_077416092.1">
    <property type="nucleotide sequence ID" value="NZ_MLHJ01000043.1"/>
</dbReference>
<keyword evidence="2" id="KW-1185">Reference proteome</keyword>
<name>A0A1V3IM31_9PAST</name>
<proteinExistence type="predicted"/>
<dbReference type="EMBL" id="MLHJ01000043">
    <property type="protein sequence ID" value="OOF43131.1"/>
    <property type="molecule type" value="Genomic_DNA"/>
</dbReference>
<protein>
    <submittedName>
        <fullName evidence="1">Uncharacterized protein</fullName>
    </submittedName>
</protein>
<evidence type="ECO:0000313" key="2">
    <source>
        <dbReference type="Proteomes" id="UP000189433"/>
    </source>
</evidence>
<dbReference type="OrthoDB" id="5690088at2"/>
<organism evidence="1 2">
    <name type="scientific">Rodentibacter rarus</name>
    <dbReference type="NCBI Taxonomy" id="1908260"/>
    <lineage>
        <taxon>Bacteria</taxon>
        <taxon>Pseudomonadati</taxon>
        <taxon>Pseudomonadota</taxon>
        <taxon>Gammaproteobacteria</taxon>
        <taxon>Pasteurellales</taxon>
        <taxon>Pasteurellaceae</taxon>
        <taxon>Rodentibacter</taxon>
    </lineage>
</organism>
<gene>
    <name evidence="1" type="ORF">BKK50_05370</name>
</gene>
<accession>A0A1V3IM31</accession>
<evidence type="ECO:0000313" key="1">
    <source>
        <dbReference type="EMBL" id="OOF43131.1"/>
    </source>
</evidence>